<dbReference type="GO" id="GO:0004540">
    <property type="term" value="F:RNA nuclease activity"/>
    <property type="evidence" value="ECO:0007669"/>
    <property type="project" value="InterPro"/>
</dbReference>
<keyword evidence="5" id="KW-0378">Hydrolase</keyword>
<evidence type="ECO:0000313" key="7">
    <source>
        <dbReference type="EMBL" id="NYB74354.1"/>
    </source>
</evidence>
<keyword evidence="4" id="KW-0547">Nucleotide-binding</keyword>
<evidence type="ECO:0000256" key="3">
    <source>
        <dbReference type="ARBA" id="ARBA00022722"/>
    </source>
</evidence>
<reference evidence="7" key="1">
    <citation type="submission" date="2020-07" db="EMBL/GenBank/DDBJ databases">
        <title>Genomic analysis of a strain of Sedimentibacter Hydroxybenzoicus DSM7310.</title>
        <authorList>
            <person name="Ma S."/>
        </authorList>
    </citation>
    <scope>NUCLEOTIDE SEQUENCE</scope>
    <source>
        <strain evidence="7">DSM 7310</strain>
    </source>
</reference>
<dbReference type="PANTHER" id="PTHR34139:SF1">
    <property type="entry name" value="RNASE MJ1380-RELATED"/>
    <property type="match status" value="1"/>
</dbReference>
<dbReference type="InterPro" id="IPR051813">
    <property type="entry name" value="HepT_RNase_toxin"/>
</dbReference>
<name>A0A974BJE2_SEDHY</name>
<dbReference type="GO" id="GO:0000166">
    <property type="term" value="F:nucleotide binding"/>
    <property type="evidence" value="ECO:0007669"/>
    <property type="project" value="UniProtKB-KW"/>
</dbReference>
<dbReference type="GO" id="GO:0110001">
    <property type="term" value="C:toxin-antitoxin complex"/>
    <property type="evidence" value="ECO:0007669"/>
    <property type="project" value="InterPro"/>
</dbReference>
<dbReference type="GO" id="GO:0016787">
    <property type="term" value="F:hydrolase activity"/>
    <property type="evidence" value="ECO:0007669"/>
    <property type="project" value="UniProtKB-KW"/>
</dbReference>
<keyword evidence="3" id="KW-0540">Nuclease</keyword>
<dbReference type="Pfam" id="PF01934">
    <property type="entry name" value="HepT-like"/>
    <property type="match status" value="1"/>
</dbReference>
<evidence type="ECO:0000256" key="5">
    <source>
        <dbReference type="ARBA" id="ARBA00022801"/>
    </source>
</evidence>
<gene>
    <name evidence="7" type="ORF">HZF24_09435</name>
</gene>
<evidence type="ECO:0000256" key="4">
    <source>
        <dbReference type="ARBA" id="ARBA00022741"/>
    </source>
</evidence>
<keyword evidence="8" id="KW-1185">Reference proteome</keyword>
<accession>A0A974BJE2</accession>
<evidence type="ECO:0000256" key="6">
    <source>
        <dbReference type="ARBA" id="ARBA00024207"/>
    </source>
</evidence>
<dbReference type="PANTHER" id="PTHR34139">
    <property type="entry name" value="UPF0331 PROTEIN MJ0127"/>
    <property type="match status" value="1"/>
</dbReference>
<evidence type="ECO:0000256" key="1">
    <source>
        <dbReference type="ARBA" id="ARBA00022553"/>
    </source>
</evidence>
<dbReference type="Gene3D" id="1.20.120.580">
    <property type="entry name" value="bsu32300-like"/>
    <property type="match status" value="1"/>
</dbReference>
<keyword evidence="2" id="KW-1277">Toxin-antitoxin system</keyword>
<dbReference type="EMBL" id="JACBNQ010000009">
    <property type="protein sequence ID" value="NYB74354.1"/>
    <property type="molecule type" value="Genomic_DNA"/>
</dbReference>
<organism evidence="7 8">
    <name type="scientific">Sedimentibacter hydroxybenzoicus DSM 7310</name>
    <dbReference type="NCBI Taxonomy" id="1123245"/>
    <lineage>
        <taxon>Bacteria</taxon>
        <taxon>Bacillati</taxon>
        <taxon>Bacillota</taxon>
        <taxon>Tissierellia</taxon>
        <taxon>Sedimentibacter</taxon>
    </lineage>
</organism>
<dbReference type="AlphaFoldDB" id="A0A974BJE2"/>
<comment type="similarity">
    <text evidence="6">Belongs to the HepT RNase toxin family.</text>
</comment>
<sequence length="78" mass="9339">MNSMMIEACIFNLSQIGELVNKLDKEYILKYPEVPWKKMKGLRNRIIHDYEGVNLKLIWEIIYIDIKSLKEQLLNLDK</sequence>
<protein>
    <submittedName>
        <fullName evidence="7">DUF86 domain-containing protein</fullName>
    </submittedName>
</protein>
<evidence type="ECO:0000256" key="2">
    <source>
        <dbReference type="ARBA" id="ARBA00022649"/>
    </source>
</evidence>
<dbReference type="InterPro" id="IPR008201">
    <property type="entry name" value="HepT-like"/>
</dbReference>
<comment type="caution">
    <text evidence="7">The sequence shown here is derived from an EMBL/GenBank/DDBJ whole genome shotgun (WGS) entry which is preliminary data.</text>
</comment>
<dbReference type="InterPro" id="IPR037038">
    <property type="entry name" value="HepT-like_sf"/>
</dbReference>
<keyword evidence="1" id="KW-0597">Phosphoprotein</keyword>
<dbReference type="Proteomes" id="UP000611629">
    <property type="component" value="Unassembled WGS sequence"/>
</dbReference>
<evidence type="ECO:0000313" key="8">
    <source>
        <dbReference type="Proteomes" id="UP000611629"/>
    </source>
</evidence>
<proteinExistence type="inferred from homology"/>